<reference evidence="2 3" key="1">
    <citation type="submission" date="2019-03" db="EMBL/GenBank/DDBJ databases">
        <title>Genomics of glacier-inhabiting Cryobacterium strains.</title>
        <authorList>
            <person name="Liu Q."/>
            <person name="Xin Y.-H."/>
        </authorList>
    </citation>
    <scope>NUCLEOTIDE SEQUENCE [LARGE SCALE GENOMIC DNA]</scope>
    <source>
        <strain evidence="2 3">TMT2-48-2</strain>
    </source>
</reference>
<keyword evidence="3" id="KW-1185">Reference proteome</keyword>
<feature type="compositionally biased region" description="Low complexity" evidence="1">
    <location>
        <begin position="75"/>
        <end position="93"/>
    </location>
</feature>
<proteinExistence type="predicted"/>
<comment type="caution">
    <text evidence="2">The sequence shown here is derived from an EMBL/GenBank/DDBJ whole genome shotgun (WGS) entry which is preliminary data.</text>
</comment>
<name>A0A4R8XW89_9MICO</name>
<feature type="compositionally biased region" description="Acidic residues" evidence="1">
    <location>
        <begin position="46"/>
        <end position="60"/>
    </location>
</feature>
<evidence type="ECO:0000313" key="2">
    <source>
        <dbReference type="EMBL" id="TFC82971.1"/>
    </source>
</evidence>
<accession>A0A4R8XW89</accession>
<feature type="compositionally biased region" description="Low complexity" evidence="1">
    <location>
        <begin position="100"/>
        <end position="110"/>
    </location>
</feature>
<dbReference type="EMBL" id="SOGN01000019">
    <property type="protein sequence ID" value="TFC82971.1"/>
    <property type="molecule type" value="Genomic_DNA"/>
</dbReference>
<feature type="non-terminal residue" evidence="2">
    <location>
        <position position="1"/>
    </location>
</feature>
<dbReference type="Proteomes" id="UP000298433">
    <property type="component" value="Unassembled WGS sequence"/>
</dbReference>
<feature type="compositionally biased region" description="Low complexity" evidence="1">
    <location>
        <begin position="1"/>
        <end position="31"/>
    </location>
</feature>
<protein>
    <submittedName>
        <fullName evidence="2">DNA polymerase III subunit gamma and tau</fullName>
    </submittedName>
</protein>
<sequence>STAPASTAPASTAPASTTSAQHVSPSTASAPPASPDGSTRAVEPEPPYDDEPPPYDEEFPPDLHANSGPSGRVQPSAARAAPSAGPGTPNRPGTGPGTPPRAQAPAPNQAVGAASVARRGPAFGEKQRYGESVVREILGATFIEEQPHDPAPRTRGD</sequence>
<evidence type="ECO:0000256" key="1">
    <source>
        <dbReference type="SAM" id="MobiDB-lite"/>
    </source>
</evidence>
<gene>
    <name evidence="2" type="ORF">E3T23_03315</name>
</gene>
<dbReference type="AlphaFoldDB" id="A0A4R8XW89"/>
<evidence type="ECO:0000313" key="3">
    <source>
        <dbReference type="Proteomes" id="UP000298433"/>
    </source>
</evidence>
<feature type="region of interest" description="Disordered" evidence="1">
    <location>
        <begin position="1"/>
        <end position="128"/>
    </location>
</feature>
<organism evidence="2 3">
    <name type="scientific">Cryobacterium cheniae</name>
    <dbReference type="NCBI Taxonomy" id="1259262"/>
    <lineage>
        <taxon>Bacteria</taxon>
        <taxon>Bacillati</taxon>
        <taxon>Actinomycetota</taxon>
        <taxon>Actinomycetes</taxon>
        <taxon>Micrococcales</taxon>
        <taxon>Microbacteriaceae</taxon>
        <taxon>Cryobacterium</taxon>
    </lineage>
</organism>